<keyword evidence="3 5" id="KW-0717">Septation</keyword>
<dbReference type="InterPro" id="IPR009809">
    <property type="entry name" value="ZapC"/>
</dbReference>
<comment type="caution">
    <text evidence="9">The sequence shown here is derived from an EMBL/GenBank/DDBJ whole genome shotgun (WGS) entry which is preliminary data.</text>
</comment>
<dbReference type="Pfam" id="PF07126">
    <property type="entry name" value="ZapC_C"/>
    <property type="match status" value="1"/>
</dbReference>
<keyword evidence="10" id="KW-1185">Reference proteome</keyword>
<evidence type="ECO:0000256" key="4">
    <source>
        <dbReference type="ARBA" id="ARBA00023306"/>
    </source>
</evidence>
<accession>A0A022PJR8</accession>
<dbReference type="PIRSF" id="PIRSF010252">
    <property type="entry name" value="ZapC"/>
    <property type="match status" value="1"/>
</dbReference>
<dbReference type="HAMAP" id="MF_00906">
    <property type="entry name" value="ZapC"/>
    <property type="match status" value="1"/>
</dbReference>
<evidence type="ECO:0000256" key="6">
    <source>
        <dbReference type="PIRNR" id="PIRNR010252"/>
    </source>
</evidence>
<dbReference type="AlphaFoldDB" id="A0A022PJR8"/>
<dbReference type="EMBL" id="JFGV01000030">
    <property type="protein sequence ID" value="EYU15183.1"/>
    <property type="molecule type" value="Genomic_DNA"/>
</dbReference>
<comment type="similarity">
    <text evidence="5 6">Belongs to the ZapC family.</text>
</comment>
<feature type="domain" description="Cell-division protein ZapC N-terminal" evidence="8">
    <location>
        <begin position="3"/>
        <end position="89"/>
    </location>
</feature>
<keyword evidence="2 5" id="KW-0132">Cell division</keyword>
<keyword evidence="1 5" id="KW-0963">Cytoplasm</keyword>
<proteinExistence type="inferred from homology"/>
<comment type="function">
    <text evidence="5 6">Contributes to the efficiency of the cell division process by stabilizing the polymeric form of the cell division protein FtsZ. Acts by promoting interactions between FtsZ protofilaments and suppressing the GTPase activity of FtsZ.</text>
</comment>
<dbReference type="GO" id="GO:0005737">
    <property type="term" value="C:cytoplasm"/>
    <property type="evidence" value="ECO:0007669"/>
    <property type="project" value="UniProtKB-SubCell"/>
</dbReference>
<evidence type="ECO:0000256" key="3">
    <source>
        <dbReference type="ARBA" id="ARBA00023210"/>
    </source>
</evidence>
<comment type="subunit">
    <text evidence="5">Interacts directly with FtsZ.</text>
</comment>
<dbReference type="Proteomes" id="UP000023464">
    <property type="component" value="Unassembled WGS sequence"/>
</dbReference>
<evidence type="ECO:0000259" key="8">
    <source>
        <dbReference type="Pfam" id="PF21083"/>
    </source>
</evidence>
<protein>
    <recommendedName>
        <fullName evidence="5 6">Cell division protein ZapC</fullName>
    </recommendedName>
</protein>
<evidence type="ECO:0000256" key="1">
    <source>
        <dbReference type="ARBA" id="ARBA00022490"/>
    </source>
</evidence>
<dbReference type="PATRIC" id="fig|1393736.3.peg.2315"/>
<feature type="domain" description="Cell-division protein ZapC C-terminal" evidence="7">
    <location>
        <begin position="90"/>
        <end position="168"/>
    </location>
</feature>
<reference evidence="9 10" key="1">
    <citation type="submission" date="2014-03" db="EMBL/GenBank/DDBJ databases">
        <title>Draft Genome of Photorhabdus luminescens BA1, an Egyptian Isolate.</title>
        <authorList>
            <person name="Ghazal S."/>
            <person name="Hurst S.G.IV."/>
            <person name="Morris K."/>
            <person name="Thomas K."/>
            <person name="Tisa L.S."/>
        </authorList>
    </citation>
    <scope>NUCLEOTIDE SEQUENCE [LARGE SCALE GENOMIC DNA]</scope>
    <source>
        <strain evidence="9 10">BA1</strain>
    </source>
</reference>
<dbReference type="RefSeq" id="WP_036778877.1">
    <property type="nucleotide sequence ID" value="NZ_CAWLTM010000085.1"/>
</dbReference>
<dbReference type="Pfam" id="PF21083">
    <property type="entry name" value="ZapC_N"/>
    <property type="match status" value="1"/>
</dbReference>
<evidence type="ECO:0000259" key="7">
    <source>
        <dbReference type="Pfam" id="PF07126"/>
    </source>
</evidence>
<dbReference type="GO" id="GO:0043093">
    <property type="term" value="P:FtsZ-dependent cytokinesis"/>
    <property type="evidence" value="ECO:0007669"/>
    <property type="project" value="UniProtKB-UniRule"/>
</dbReference>
<dbReference type="InterPro" id="IPR048373">
    <property type="entry name" value="ZapC_N"/>
</dbReference>
<gene>
    <name evidence="5" type="primary">zapC</name>
    <name evidence="9" type="ORF">BA1DRAFT_02271</name>
</gene>
<evidence type="ECO:0000313" key="9">
    <source>
        <dbReference type="EMBL" id="EYU15183.1"/>
    </source>
</evidence>
<dbReference type="InterPro" id="IPR048372">
    <property type="entry name" value="ZapC_C"/>
</dbReference>
<organism evidence="9 10">
    <name type="scientific">Photorhabdus aegyptia</name>
    <dbReference type="NCBI Taxonomy" id="2805098"/>
    <lineage>
        <taxon>Bacteria</taxon>
        <taxon>Pseudomonadati</taxon>
        <taxon>Pseudomonadota</taxon>
        <taxon>Gammaproteobacteria</taxon>
        <taxon>Enterobacterales</taxon>
        <taxon>Morganellaceae</taxon>
        <taxon>Photorhabdus</taxon>
    </lineage>
</organism>
<comment type="subcellular location">
    <subcellularLocation>
        <location evidence="5 6">Cytoplasm</location>
    </subcellularLocation>
</comment>
<evidence type="ECO:0000256" key="5">
    <source>
        <dbReference type="HAMAP-Rule" id="MF_00906"/>
    </source>
</evidence>
<keyword evidence="4 5" id="KW-0131">Cell cycle</keyword>
<evidence type="ECO:0000313" key="10">
    <source>
        <dbReference type="Proteomes" id="UP000023464"/>
    </source>
</evidence>
<dbReference type="GO" id="GO:0000917">
    <property type="term" value="P:division septum assembly"/>
    <property type="evidence" value="ECO:0007669"/>
    <property type="project" value="UniProtKB-KW"/>
</dbReference>
<evidence type="ECO:0000256" key="2">
    <source>
        <dbReference type="ARBA" id="ARBA00022618"/>
    </source>
</evidence>
<sequence>MNIKPDDQWRWYFDTDHDRVMLDLSNGMVFRSCFPAKMLTPYAMGETSFSVEDATLYYCFEEQTRQINISDESRAELILNALVAFRFIKPQMPRSWYFSRFAMIEKPVQGELIQVRLQDCGTDAVFLVVEAGDSASLCLLAQPQLTLSDRVMSFCDPIKIMNDRLMPFVEPVCMPIYGTAV</sequence>
<name>A0A022PJR8_9GAMM</name>